<dbReference type="InterPro" id="IPR000031">
    <property type="entry name" value="PurE_dom"/>
</dbReference>
<dbReference type="Gene3D" id="3.40.50.1970">
    <property type="match status" value="1"/>
</dbReference>
<dbReference type="STRING" id="1121457.SAMN02745161_1772"/>
<evidence type="ECO:0000313" key="3">
    <source>
        <dbReference type="Proteomes" id="UP000184694"/>
    </source>
</evidence>
<dbReference type="GO" id="GO:0006189">
    <property type="term" value="P:'de novo' IMP biosynthetic process"/>
    <property type="evidence" value="ECO:0007669"/>
    <property type="project" value="InterPro"/>
</dbReference>
<keyword evidence="3" id="KW-1185">Reference proteome</keyword>
<dbReference type="Pfam" id="PF00731">
    <property type="entry name" value="AIRC"/>
    <property type="match status" value="1"/>
</dbReference>
<dbReference type="SUPFAM" id="SSF52255">
    <property type="entry name" value="N5-CAIR mutase (phosphoribosylaminoimidazole carboxylase, PurE)"/>
    <property type="match status" value="1"/>
</dbReference>
<dbReference type="NCBIfam" id="NF033503">
    <property type="entry name" value="LarB"/>
    <property type="match status" value="1"/>
</dbReference>
<feature type="domain" description="PurE" evidence="1">
    <location>
        <begin position="114"/>
        <end position="246"/>
    </location>
</feature>
<dbReference type="EMBL" id="FSRG01000005">
    <property type="protein sequence ID" value="SIO10448.1"/>
    <property type="molecule type" value="Genomic_DNA"/>
</dbReference>
<organism evidence="2 3">
    <name type="scientific">Halodesulfovibrio marinisediminis DSM 17456</name>
    <dbReference type="NCBI Taxonomy" id="1121457"/>
    <lineage>
        <taxon>Bacteria</taxon>
        <taxon>Pseudomonadati</taxon>
        <taxon>Thermodesulfobacteriota</taxon>
        <taxon>Desulfovibrionia</taxon>
        <taxon>Desulfovibrionales</taxon>
        <taxon>Desulfovibrionaceae</taxon>
        <taxon>Halodesulfovibrio</taxon>
    </lineage>
</organism>
<evidence type="ECO:0000259" key="1">
    <source>
        <dbReference type="SMART" id="SM01001"/>
    </source>
</evidence>
<dbReference type="PANTHER" id="PTHR43064:SF1">
    <property type="entry name" value="SLL1489 PROTEIN"/>
    <property type="match status" value="1"/>
</dbReference>
<dbReference type="InterPro" id="IPR039476">
    <property type="entry name" value="P2CMN_synthase_LarB"/>
</dbReference>
<proteinExistence type="predicted"/>
<accession>A0A1N6GSH7</accession>
<protein>
    <recommendedName>
        <fullName evidence="1">PurE domain-containing protein</fullName>
    </recommendedName>
</protein>
<gene>
    <name evidence="2" type="ORF">SAMN02745161_1772</name>
</gene>
<name>A0A1N6GSH7_9BACT</name>
<evidence type="ECO:0000313" key="2">
    <source>
        <dbReference type="EMBL" id="SIO10448.1"/>
    </source>
</evidence>
<sequence>MPTQNPIPSDLFEQEQSANSNLPKKHSCFVSNHTQLDINRPQRTGCPEVIFCEGKTPEQVAIIFQAMIDSHGECLGTRATEEHYKAVQTVLPAIRFDANARTLTLDAPNKKLTGCVLVINAGTSDHGIAEEAAQTAEFLGSNVIRHFDCGIAGVHRALNAAKDFEKASAIIAVAGMDGALPTLVAGLSPVPVIAVPTSIGYGTGLGGVAALMTMLNGCAPGVSVVNIDNGFGAGYQAHMINVMAHR</sequence>
<dbReference type="OrthoDB" id="9782511at2"/>
<reference evidence="3" key="1">
    <citation type="submission" date="2016-11" db="EMBL/GenBank/DDBJ databases">
        <authorList>
            <person name="Varghese N."/>
            <person name="Submissions S."/>
        </authorList>
    </citation>
    <scope>NUCLEOTIDE SEQUENCE [LARGE SCALE GENOMIC DNA]</scope>
    <source>
        <strain evidence="3">DSM 17456</strain>
    </source>
</reference>
<dbReference type="PANTHER" id="PTHR43064">
    <property type="entry name" value="PHOSPHORIBOSYLAMINOIMIDAZOLE CARBOXYLASE-RELATED"/>
    <property type="match status" value="1"/>
</dbReference>
<dbReference type="AlphaFoldDB" id="A0A1N6GSH7"/>
<dbReference type="RefSeq" id="WP_084539403.1">
    <property type="nucleotide sequence ID" value="NZ_FSRG01000005.1"/>
</dbReference>
<dbReference type="Proteomes" id="UP000184694">
    <property type="component" value="Unassembled WGS sequence"/>
</dbReference>
<dbReference type="SMART" id="SM01001">
    <property type="entry name" value="AIRC"/>
    <property type="match status" value="1"/>
</dbReference>
<dbReference type="GO" id="GO:0016787">
    <property type="term" value="F:hydrolase activity"/>
    <property type="evidence" value="ECO:0007669"/>
    <property type="project" value="InterPro"/>
</dbReference>